<gene>
    <name evidence="10" type="ORF">BDV37DRAFT_292935</name>
</gene>
<feature type="compositionally biased region" description="Basic and acidic residues" evidence="9">
    <location>
        <begin position="56"/>
        <end position="93"/>
    </location>
</feature>
<evidence type="ECO:0000313" key="11">
    <source>
        <dbReference type="Proteomes" id="UP000325579"/>
    </source>
</evidence>
<dbReference type="GO" id="GO:0002376">
    <property type="term" value="P:immune system process"/>
    <property type="evidence" value="ECO:0007669"/>
    <property type="project" value="UniProtKB-KW"/>
</dbReference>
<keyword evidence="11" id="KW-1185">Reference proteome</keyword>
<dbReference type="CDD" id="cd18808">
    <property type="entry name" value="SF1_C_Upf1"/>
    <property type="match status" value="1"/>
</dbReference>
<keyword evidence="2" id="KW-0963">Cytoplasm</keyword>
<dbReference type="Pfam" id="PF13086">
    <property type="entry name" value="AAA_11"/>
    <property type="match status" value="1"/>
</dbReference>
<dbReference type="PANTHER" id="PTHR10887">
    <property type="entry name" value="DNA2/NAM7 HELICASE FAMILY"/>
    <property type="match status" value="1"/>
</dbReference>
<dbReference type="GO" id="GO:0031048">
    <property type="term" value="P:regulatory ncRNA-mediated heterochromatin formation"/>
    <property type="evidence" value="ECO:0007669"/>
    <property type="project" value="TreeGrafter"/>
</dbReference>
<keyword evidence="8" id="KW-0391">Immunity</keyword>
<keyword evidence="4" id="KW-0677">Repeat</keyword>
<evidence type="ECO:0000256" key="4">
    <source>
        <dbReference type="ARBA" id="ARBA00022737"/>
    </source>
</evidence>
<sequence length="2017" mass="226338">MADSTISATRDARIARQGKHRRRGGRGQKYSTNQGQRSNDEHHGVAGAIAGVPSERTIDIRQDRGNHRSRRGGDRRATARPNDRLPRSDENNKTARNPLAKSQPAKLSPEQLQDILEGTLSDIHCAGSSAFGIVGSWATETGLARIREIVEADFARSYSVTRLMFDPHCVLFLRLISYISREEIQRSLILEKDVGTIFNVIYGPRGDRGVAFFRQVVGCLVHLRDMNTDVDHGDGIKYEEVLLHVTEAILSTILQIQEATFKSELKGIVDDLQSCSPLGEIERVLTNPNLCLARENMLKIQDIFGTGDRIAAYVPKADIDLSEQQQQQHEVDPPGELSKFSPRHNNDHASISNINILPTLSEILHSQRLDFLPTRDSLYTPDGHHEKGVRRLLDTHFRLLREDTSGVLRDAVRVILDHWETLVHGARWQEKKKILRTHSPTPVRIYYGAQIRRVKPDRVKGMEIDVEFDQVARIKNMTPWKRKHYWRESRALNEGGALLALIDAEVDKDTTIVFLQVSRRYIEPMMESNTEKEISDLVSDAKRAMIRLRLTSSPSRGDLDGILSLATNHSSSNRPLILVEFPALLYNLFEGILRCLQSLYADPRYLPLTSWIAPQERYCMETTTTFGYKAFPIHSPVYLENLTLDLSSVSVAGEIQDKDNIATPLTFSVGRDFKAMSEELFRRTTLDMGQAQAMILAFKNHLALIQGPPGTGKSYVGIQIAKCLIANRIPLLGPILCVCYTNHALDQFLQGLLDSGISKIVRIGSRSASPALESLSLENYKKQKKIPRIPGQGRSINLLQKRLDDLAFRIGEICKQLENGTSGIVSAYLRRRFPKHDIQITEGVLIGDRRPLDTWSQGNGPGDLNGNGDKRQIEQLLSVDPWTLTNEERTRLLRHWHESAVNNLTFELDNLIRQHAEEKRQYTALFNIEDAQIFNQVEVVGVTTTGLANNADLLRSLPAKVLICEEAGEVLESHILTSFLPSIQHAILIGDHLQLRPKISNQRLSIEYDQSGPKYNLDESLFERMVNLRPPDFHRSGGQATSAVDSVRFPVAQLDSQRRMHPSIASLVRQTLYPDLCDHPKTSSYDEVAGLKRRLFWLDHRNIEDPDDPEDPMRSKTNTWEADVVIALVQHLCKQERYSPGEIAILTPYIGQLRLLRNRLEGIVDLIIAEQDLVDLDDSEADMHTSDSTSLTSPNRRTVEKARLSEQVRLATVDNFQGDEATVVIVSLVRSNKNRNCGFLKTSNRINVLLSRAKHGMYIIGNANTASSVPMWSSVIRILEEGGNIGPKIELECSRHPNNRMYVASPENFLTQAPEGGCAERCERRLACGHTCTFKCHSNTRHGAVKCMKPCTRMRKCGHLCTKSCHENCGQCVEKVPGIVLLCGHTTELECGRSKNVASVICSKVVVRKVPGCGHEIEIKCHQDISKIKCSQRCQGILDCGHTCQRDCWMCWKSVNERGQVNHGSCTAPCGRPFTTCSHSCSRSCHPSTACAPCEKPCEVRCRHNKCPKKCSEPCVPCAERCGWSCSHRQNNICSLPCAVPCSIVPCDKRCDVLLGCGHQCPSICGEKCPDQKYCQECGSDTVLERCVDLITLERYGDINVNEDRLIFLSCGHYYTVSSLDGIMEIKEYYNVDPHTDAIVSPRLSRRVVSDDAKLPGCPECRIPLRDIHRYNRIVKKALLDESTKRFIVTANLAYKRLVMAIEKHEAQLEEEGGELIRKLSTGAEQSGHSHNSDLLKAYCKKSNLEKVIQKFVNSMTAAEQPYGRVNNLLASAAVGQNSVPNDTYNMDDSKIQTGFHIRGQCLQLRLAWAILWGYRRVSIVAVVDSEIRSELRNMVVNRIKGLMDTSISVRDASQAAKLLVEQVQAMIYYALFCILYLSTCEEKGQPLDMDTATKLRQNASDALEKCDALRVDNPRTLGFLQDDIEKAKRLLDGGTFYSFVTTDEKRQVYEAMATQFSGTGHWYYCRNSHPFTVGECGMPMEAARCPQCGEGVGGHNHESLPGVRRADDIEQAFGHV</sequence>
<evidence type="ECO:0000256" key="2">
    <source>
        <dbReference type="ARBA" id="ARBA00022490"/>
    </source>
</evidence>
<dbReference type="GO" id="GO:0004386">
    <property type="term" value="F:helicase activity"/>
    <property type="evidence" value="ECO:0007669"/>
    <property type="project" value="InterPro"/>
</dbReference>
<evidence type="ECO:0000256" key="6">
    <source>
        <dbReference type="ARBA" id="ARBA00022806"/>
    </source>
</evidence>
<keyword evidence="6" id="KW-0547">Nucleotide-binding</keyword>
<dbReference type="Proteomes" id="UP000325579">
    <property type="component" value="Unassembled WGS sequence"/>
</dbReference>
<name>A0A5N6IGY3_9EURO</name>
<keyword evidence="6" id="KW-0347">Helicase</keyword>
<dbReference type="RefSeq" id="XP_031943062.1">
    <property type="nucleotide sequence ID" value="XM_032089271.1"/>
</dbReference>
<evidence type="ECO:0000256" key="8">
    <source>
        <dbReference type="ARBA" id="ARBA00022859"/>
    </source>
</evidence>
<dbReference type="FunFam" id="3.40.50.300:FF:001660">
    <property type="entry name" value="NF-X1 finger and helicase protein, putative"/>
    <property type="match status" value="1"/>
</dbReference>
<evidence type="ECO:0000313" key="10">
    <source>
        <dbReference type="EMBL" id="KAE8405743.1"/>
    </source>
</evidence>
<dbReference type="InterPro" id="IPR041677">
    <property type="entry name" value="DNA2/NAM7_AAA_11"/>
</dbReference>
<dbReference type="CDD" id="cd17936">
    <property type="entry name" value="EEXXEc_NFX1"/>
    <property type="match status" value="1"/>
</dbReference>
<dbReference type="OrthoDB" id="2423195at2759"/>
<evidence type="ECO:0000256" key="1">
    <source>
        <dbReference type="ARBA" id="ARBA00004496"/>
    </source>
</evidence>
<dbReference type="GeneID" id="43673962"/>
<dbReference type="GO" id="GO:0008270">
    <property type="term" value="F:zinc ion binding"/>
    <property type="evidence" value="ECO:0007669"/>
    <property type="project" value="UniProtKB-KW"/>
</dbReference>
<keyword evidence="5" id="KW-0863">Zinc-finger</keyword>
<dbReference type="PANTHER" id="PTHR10887:SF445">
    <property type="entry name" value="NFX1-TYPE ZINC FINGER-CONTAINING PROTEIN 1"/>
    <property type="match status" value="1"/>
</dbReference>
<dbReference type="Pfam" id="PF20173">
    <property type="entry name" value="ZnF_RZ-type"/>
    <property type="match status" value="1"/>
</dbReference>
<comment type="subcellular location">
    <subcellularLocation>
        <location evidence="1">Cytoplasm</location>
    </subcellularLocation>
</comment>
<proteinExistence type="predicted"/>
<accession>A0A5N6IGY3</accession>
<accession>A0A5N7DIC2</accession>
<evidence type="ECO:0000256" key="9">
    <source>
        <dbReference type="SAM" id="MobiDB-lite"/>
    </source>
</evidence>
<keyword evidence="3" id="KW-0479">Metal-binding</keyword>
<evidence type="ECO:0000256" key="5">
    <source>
        <dbReference type="ARBA" id="ARBA00022771"/>
    </source>
</evidence>
<dbReference type="CDD" id="cd06008">
    <property type="entry name" value="NF-X1-zinc-finger"/>
    <property type="match status" value="2"/>
</dbReference>
<dbReference type="SMART" id="SM00438">
    <property type="entry name" value="ZnF_NFX"/>
    <property type="match status" value="6"/>
</dbReference>
<feature type="compositionally biased region" description="Basic residues" evidence="9">
    <location>
        <begin position="16"/>
        <end position="26"/>
    </location>
</feature>
<keyword evidence="7" id="KW-0862">Zinc</keyword>
<dbReference type="Pfam" id="PF13087">
    <property type="entry name" value="AAA_12"/>
    <property type="match status" value="1"/>
</dbReference>
<dbReference type="InterPro" id="IPR000967">
    <property type="entry name" value="Znf_NFX1"/>
</dbReference>
<organism evidence="10 11">
    <name type="scientific">Aspergillus pseudonomiae</name>
    <dbReference type="NCBI Taxonomy" id="1506151"/>
    <lineage>
        <taxon>Eukaryota</taxon>
        <taxon>Fungi</taxon>
        <taxon>Dikarya</taxon>
        <taxon>Ascomycota</taxon>
        <taxon>Pezizomycotina</taxon>
        <taxon>Eurotiomycetes</taxon>
        <taxon>Eurotiomycetidae</taxon>
        <taxon>Eurotiales</taxon>
        <taxon>Aspergillaceae</taxon>
        <taxon>Aspergillus</taxon>
        <taxon>Aspergillus subgen. Circumdati</taxon>
    </lineage>
</organism>
<keyword evidence="6" id="KW-0378">Hydrolase</keyword>
<feature type="region of interest" description="Disordered" evidence="9">
    <location>
        <begin position="322"/>
        <end position="344"/>
    </location>
</feature>
<keyword evidence="6" id="KW-0067">ATP-binding</keyword>
<protein>
    <submittedName>
        <fullName evidence="10">Uncharacterized protein</fullName>
    </submittedName>
</protein>
<feature type="region of interest" description="Disordered" evidence="9">
    <location>
        <begin position="1"/>
        <end position="108"/>
    </location>
</feature>
<dbReference type="InterPro" id="IPR027417">
    <property type="entry name" value="P-loop_NTPase"/>
</dbReference>
<dbReference type="InterPro" id="IPR046439">
    <property type="entry name" value="ZF_RZ_dom"/>
</dbReference>
<evidence type="ECO:0000256" key="3">
    <source>
        <dbReference type="ARBA" id="ARBA00022723"/>
    </source>
</evidence>
<dbReference type="InterPro" id="IPR041679">
    <property type="entry name" value="DNA2/NAM7-like_C"/>
</dbReference>
<dbReference type="SUPFAM" id="SSF52540">
    <property type="entry name" value="P-loop containing nucleoside triphosphate hydrolases"/>
    <property type="match status" value="1"/>
</dbReference>
<dbReference type="Gene3D" id="3.40.50.300">
    <property type="entry name" value="P-loop containing nucleotide triphosphate hydrolases"/>
    <property type="match status" value="2"/>
</dbReference>
<reference evidence="10 11" key="1">
    <citation type="submission" date="2019-04" db="EMBL/GenBank/DDBJ databases">
        <authorList>
            <consortium name="DOE Joint Genome Institute"/>
            <person name="Mondo S."/>
            <person name="Kjaerbolling I."/>
            <person name="Vesth T."/>
            <person name="Frisvad J.C."/>
            <person name="Nybo J.L."/>
            <person name="Theobald S."/>
            <person name="Kildgaard S."/>
            <person name="Isbrandt T."/>
            <person name="Kuo A."/>
            <person name="Sato A."/>
            <person name="Lyhne E.K."/>
            <person name="Kogle M.E."/>
            <person name="Wiebenga A."/>
            <person name="Kun R.S."/>
            <person name="Lubbers R.J."/>
            <person name="Makela M.R."/>
            <person name="Barry K."/>
            <person name="Chovatia M."/>
            <person name="Clum A."/>
            <person name="Daum C."/>
            <person name="Haridas S."/>
            <person name="He G."/>
            <person name="LaButti K."/>
            <person name="Lipzen A."/>
            <person name="Riley R."/>
            <person name="Salamov A."/>
            <person name="Simmons B.A."/>
            <person name="Magnuson J.K."/>
            <person name="Henrissat B."/>
            <person name="Mortensen U.H."/>
            <person name="Larsen T.O."/>
            <person name="Devries R.P."/>
            <person name="Grigoriev I.V."/>
            <person name="Machida M."/>
            <person name="Baker S.E."/>
            <person name="Andersen M.R."/>
            <person name="Cantor M.N."/>
            <person name="Hua S.X."/>
        </authorList>
    </citation>
    <scope>NUCLEOTIDE SEQUENCE [LARGE SCALE GENOMIC DNA]</scope>
    <source>
        <strain evidence="10 11">CBS 119388</strain>
    </source>
</reference>
<dbReference type="InterPro" id="IPR045055">
    <property type="entry name" value="DNA2/NAM7-like"/>
</dbReference>
<dbReference type="GO" id="GO:0005737">
    <property type="term" value="C:cytoplasm"/>
    <property type="evidence" value="ECO:0007669"/>
    <property type="project" value="UniProtKB-SubCell"/>
</dbReference>
<evidence type="ECO:0000256" key="7">
    <source>
        <dbReference type="ARBA" id="ARBA00022833"/>
    </source>
</evidence>
<dbReference type="EMBL" id="ML736758">
    <property type="protein sequence ID" value="KAE8405743.1"/>
    <property type="molecule type" value="Genomic_DNA"/>
</dbReference>
<dbReference type="InterPro" id="IPR047187">
    <property type="entry name" value="SF1_C_Upf1"/>
</dbReference>
<dbReference type="GO" id="GO:0031380">
    <property type="term" value="C:nuclear RNA-directed RNA polymerase complex"/>
    <property type="evidence" value="ECO:0007669"/>
    <property type="project" value="TreeGrafter"/>
</dbReference>
<dbReference type="PROSITE" id="PS51981">
    <property type="entry name" value="ZF_RZ"/>
    <property type="match status" value="1"/>
</dbReference>